<evidence type="ECO:0000313" key="2">
    <source>
        <dbReference type="EMBL" id="NYH17718.1"/>
    </source>
</evidence>
<sequence length="288" mass="31812">MRVVSNTFHPAADMADTQTRLDAPRPTPALNPHDAANGGASRELAPDFPPAYAIERPAGELSPVTQQPDLYRDAGGGQYLHHNSSWYPVRYDADNGTLRVWQPDRAYKPQYPIRRDADGNFALHNNVGLKGGGLFDKTPANSSSYSEADRNTNRQTLGAQLGVIRSASDPGSYANSVKLVNDGLSRLQVGLSDQAFDRISTNLNRVQNGKMTNAEASSSEYRTFMNDVHDSTLSQGDRNWSRFGAYLNRYAGVPYHAETDIANMHLNRNQDQLTRLNMQAFVQNDPKA</sequence>
<reference evidence="2 3" key="1">
    <citation type="submission" date="2020-07" db="EMBL/GenBank/DDBJ databases">
        <title>Exploring microbial biodiversity for novel pathways involved in the catabolism of aromatic compounds derived from lignin.</title>
        <authorList>
            <person name="Elkins J."/>
        </authorList>
    </citation>
    <scope>NUCLEOTIDE SEQUENCE [LARGE SCALE GENOMIC DNA]</scope>
    <source>
        <strain evidence="2 3">H2C3B</strain>
    </source>
</reference>
<accession>A0A7Z0B286</accession>
<organism evidence="2 3">
    <name type="scientific">Paraburkholderia bryophila</name>
    <dbReference type="NCBI Taxonomy" id="420952"/>
    <lineage>
        <taxon>Bacteria</taxon>
        <taxon>Pseudomonadati</taxon>
        <taxon>Pseudomonadota</taxon>
        <taxon>Betaproteobacteria</taxon>
        <taxon>Burkholderiales</taxon>
        <taxon>Burkholderiaceae</taxon>
        <taxon>Paraburkholderia</taxon>
    </lineage>
</organism>
<evidence type="ECO:0000256" key="1">
    <source>
        <dbReference type="SAM" id="MobiDB-lite"/>
    </source>
</evidence>
<evidence type="ECO:0000313" key="3">
    <source>
        <dbReference type="Proteomes" id="UP000572540"/>
    </source>
</evidence>
<gene>
    <name evidence="2" type="ORF">GGD41_004946</name>
</gene>
<proteinExistence type="predicted"/>
<protein>
    <submittedName>
        <fullName evidence="2">Uncharacterized protein</fullName>
    </submittedName>
</protein>
<dbReference type="RefSeq" id="WP_179707683.1">
    <property type="nucleotide sequence ID" value="NZ_JACCAU010000001.1"/>
</dbReference>
<feature type="region of interest" description="Disordered" evidence="1">
    <location>
        <begin position="1"/>
        <end position="46"/>
    </location>
</feature>
<dbReference type="AlphaFoldDB" id="A0A7Z0B286"/>
<dbReference type="Proteomes" id="UP000572540">
    <property type="component" value="Unassembled WGS sequence"/>
</dbReference>
<comment type="caution">
    <text evidence="2">The sequence shown here is derived from an EMBL/GenBank/DDBJ whole genome shotgun (WGS) entry which is preliminary data.</text>
</comment>
<name>A0A7Z0B286_9BURK</name>
<dbReference type="EMBL" id="JACCAU010000001">
    <property type="protein sequence ID" value="NYH17718.1"/>
    <property type="molecule type" value="Genomic_DNA"/>
</dbReference>